<dbReference type="STRING" id="1853130.PMA3_11885"/>
<dbReference type="PANTHER" id="PTHR36166">
    <property type="entry name" value="CHROMOSOME 9, WHOLE GENOME SHOTGUN SEQUENCE"/>
    <property type="match status" value="1"/>
</dbReference>
<accession>A0A191YSF9</accession>
<keyword evidence="2" id="KW-1185">Reference proteome</keyword>
<protein>
    <submittedName>
        <fullName evidence="1">Polyketide cyclase</fullName>
    </submittedName>
</protein>
<dbReference type="AlphaFoldDB" id="A0A191YSF9"/>
<proteinExistence type="predicted"/>
<dbReference type="Gene3D" id="3.30.530.20">
    <property type="match status" value="1"/>
</dbReference>
<gene>
    <name evidence="1" type="ORF">PMA3_11885</name>
</gene>
<dbReference type="PANTHER" id="PTHR36166:SF1">
    <property type="entry name" value="SRPBCC DOMAIN-CONTAINING PROTEIN"/>
    <property type="match status" value="1"/>
</dbReference>
<dbReference type="RefSeq" id="WP_064677338.1">
    <property type="nucleotide sequence ID" value="NZ_CP014870.1"/>
</dbReference>
<dbReference type="InterPro" id="IPR023393">
    <property type="entry name" value="START-like_dom_sf"/>
</dbReference>
<dbReference type="OrthoDB" id="191189at2"/>
<reference evidence="1 2" key="1">
    <citation type="journal article" date="2018" name="Syst. Appl. Microbiol.">
        <title>Pseudomonas silesiensis sp. nov. strain A3T isolated from a biological pesticide sewage treatment plant and analysis of the complete genome sequence.</title>
        <authorList>
            <person name="Kaminski M.A."/>
            <person name="Furmanczyk E.M."/>
            <person name="Sobczak A."/>
            <person name="Dziembowski A."/>
            <person name="Lipinski L."/>
        </authorList>
    </citation>
    <scope>NUCLEOTIDE SEQUENCE [LARGE SCALE GENOMIC DNA]</scope>
    <source>
        <strain evidence="1 2">A3</strain>
    </source>
</reference>
<dbReference type="Pfam" id="PF10604">
    <property type="entry name" value="Polyketide_cyc2"/>
    <property type="match status" value="1"/>
</dbReference>
<organism evidence="1 2">
    <name type="scientific">Pseudomonas silesiensis</name>
    <dbReference type="NCBI Taxonomy" id="1853130"/>
    <lineage>
        <taxon>Bacteria</taxon>
        <taxon>Pseudomonadati</taxon>
        <taxon>Pseudomonadota</taxon>
        <taxon>Gammaproteobacteria</taxon>
        <taxon>Pseudomonadales</taxon>
        <taxon>Pseudomonadaceae</taxon>
        <taxon>Pseudomonas</taxon>
    </lineage>
</organism>
<dbReference type="CDD" id="cd07822">
    <property type="entry name" value="SRPBCC_4"/>
    <property type="match status" value="1"/>
</dbReference>
<evidence type="ECO:0000313" key="2">
    <source>
        <dbReference type="Proteomes" id="UP000078354"/>
    </source>
</evidence>
<dbReference type="EMBL" id="CP014870">
    <property type="protein sequence ID" value="ANJ55810.1"/>
    <property type="molecule type" value="Genomic_DNA"/>
</dbReference>
<dbReference type="SUPFAM" id="SSF55961">
    <property type="entry name" value="Bet v1-like"/>
    <property type="match status" value="1"/>
</dbReference>
<dbReference type="InterPro" id="IPR019587">
    <property type="entry name" value="Polyketide_cyclase/dehydratase"/>
</dbReference>
<dbReference type="KEGG" id="psil:PMA3_11885"/>
<evidence type="ECO:0000313" key="1">
    <source>
        <dbReference type="EMBL" id="ANJ55810.1"/>
    </source>
</evidence>
<name>A0A191YSF9_9PSED</name>
<dbReference type="Proteomes" id="UP000078354">
    <property type="component" value="Chromosome"/>
</dbReference>
<sequence>MARAENIVTSHTVEINAPARVVWEVLIDLDNYHQWNTFCPRIQCGLQIGDEVHMQVLTPDTGETVPVFEYLVACDPEQLLSWEQRPVPDNMDAARRDQYIKAIDANRCSYFTTDIFLGLNQDTIMREHGAWVKIGFDRMALDLKRRAEELHASRS</sequence>